<reference evidence="2 3" key="1">
    <citation type="journal article" date="2015" name="Genome Biol. Evol.">
        <title>Comparative Genomics of a Bacterivorous Green Alga Reveals Evolutionary Causalities and Consequences of Phago-Mixotrophic Mode of Nutrition.</title>
        <authorList>
            <person name="Burns J.A."/>
            <person name="Paasch A."/>
            <person name="Narechania A."/>
            <person name="Kim E."/>
        </authorList>
    </citation>
    <scope>NUCLEOTIDE SEQUENCE [LARGE SCALE GENOMIC DNA]</scope>
    <source>
        <strain evidence="2 3">PLY_AMNH</strain>
    </source>
</reference>
<dbReference type="AlphaFoldDB" id="A0AAE0EVK9"/>
<comment type="caution">
    <text evidence="2">The sequence shown here is derived from an EMBL/GenBank/DDBJ whole genome shotgun (WGS) entry which is preliminary data.</text>
</comment>
<proteinExistence type="predicted"/>
<feature type="region of interest" description="Disordered" evidence="1">
    <location>
        <begin position="150"/>
        <end position="169"/>
    </location>
</feature>
<protein>
    <submittedName>
        <fullName evidence="2">Uncharacterized protein</fullName>
    </submittedName>
</protein>
<dbReference type="Proteomes" id="UP001190700">
    <property type="component" value="Unassembled WGS sequence"/>
</dbReference>
<accession>A0AAE0EVK9</accession>
<sequence>MFRPSQNCSTRVYYDRCWMAECVAVIHTEYGCHNSRRCTSPFQNAILQVRHPLKTVASLLSKAESDCSNAKHQLTLITNIFPDEPWDRLESCTHKLALFWLVYNRELKKHTSAWYRVEETPPCEVASLAGFTHPAVVYEPHSSRVREVCSERQRGEGPGHGEEHGYANQKNNVKKLNVSWTDLEGAPYPLHDLRQQVEDLAVTFGYRVERKVVKEKQTKWKPPQ</sequence>
<name>A0AAE0EVK9_9CHLO</name>
<keyword evidence="3" id="KW-1185">Reference proteome</keyword>
<evidence type="ECO:0000313" key="3">
    <source>
        <dbReference type="Proteomes" id="UP001190700"/>
    </source>
</evidence>
<organism evidence="2 3">
    <name type="scientific">Cymbomonas tetramitiformis</name>
    <dbReference type="NCBI Taxonomy" id="36881"/>
    <lineage>
        <taxon>Eukaryota</taxon>
        <taxon>Viridiplantae</taxon>
        <taxon>Chlorophyta</taxon>
        <taxon>Pyramimonadophyceae</taxon>
        <taxon>Pyramimonadales</taxon>
        <taxon>Pyramimonadaceae</taxon>
        <taxon>Cymbomonas</taxon>
    </lineage>
</organism>
<feature type="compositionally biased region" description="Basic and acidic residues" evidence="1">
    <location>
        <begin position="150"/>
        <end position="165"/>
    </location>
</feature>
<evidence type="ECO:0000256" key="1">
    <source>
        <dbReference type="SAM" id="MobiDB-lite"/>
    </source>
</evidence>
<evidence type="ECO:0000313" key="2">
    <source>
        <dbReference type="EMBL" id="KAK3241824.1"/>
    </source>
</evidence>
<dbReference type="EMBL" id="LGRX02033301">
    <property type="protein sequence ID" value="KAK3241824.1"/>
    <property type="molecule type" value="Genomic_DNA"/>
</dbReference>
<gene>
    <name evidence="2" type="ORF">CYMTET_48445</name>
</gene>